<feature type="transmembrane region" description="Helical" evidence="6">
    <location>
        <begin position="203"/>
        <end position="225"/>
    </location>
</feature>
<evidence type="ECO:0000256" key="3">
    <source>
        <dbReference type="ARBA" id="ARBA00022989"/>
    </source>
</evidence>
<proteinExistence type="inferred from homology"/>
<evidence type="ECO:0000313" key="9">
    <source>
        <dbReference type="Proteomes" id="UP000199288"/>
    </source>
</evidence>
<dbReference type="GO" id="GO:0140359">
    <property type="term" value="F:ABC-type transporter activity"/>
    <property type="evidence" value="ECO:0007669"/>
    <property type="project" value="InterPro"/>
</dbReference>
<comment type="subcellular location">
    <subcellularLocation>
        <location evidence="6">Cell membrane</location>
        <topology evidence="6">Multi-pass membrane protein</topology>
    </subcellularLocation>
    <subcellularLocation>
        <location evidence="1">Membrane</location>
        <topology evidence="1">Multi-pass membrane protein</topology>
    </subcellularLocation>
</comment>
<protein>
    <recommendedName>
        <fullName evidence="6">Transport permease protein</fullName>
    </recommendedName>
</protein>
<feature type="transmembrane region" description="Helical" evidence="6">
    <location>
        <begin position="75"/>
        <end position="92"/>
    </location>
</feature>
<keyword evidence="2 6" id="KW-0812">Transmembrane</keyword>
<keyword evidence="6" id="KW-1003">Cell membrane</keyword>
<evidence type="ECO:0000256" key="5">
    <source>
        <dbReference type="ARBA" id="ARBA00023251"/>
    </source>
</evidence>
<evidence type="ECO:0000259" key="7">
    <source>
        <dbReference type="PROSITE" id="PS51012"/>
    </source>
</evidence>
<dbReference type="PIRSF" id="PIRSF006648">
    <property type="entry name" value="DrrB"/>
    <property type="match status" value="1"/>
</dbReference>
<evidence type="ECO:0000256" key="1">
    <source>
        <dbReference type="ARBA" id="ARBA00004141"/>
    </source>
</evidence>
<dbReference type="InterPro" id="IPR051784">
    <property type="entry name" value="Nod_factor_ABC_transporter"/>
</dbReference>
<dbReference type="AlphaFoldDB" id="A0A1H3VFC6"/>
<comment type="caution">
    <text evidence="6">Lacks conserved residue(s) required for the propagation of feature annotation.</text>
</comment>
<keyword evidence="6" id="KW-0813">Transport</keyword>
<dbReference type="PANTHER" id="PTHR43229:SF2">
    <property type="entry name" value="NODULATION PROTEIN J"/>
    <property type="match status" value="1"/>
</dbReference>
<dbReference type="Pfam" id="PF01061">
    <property type="entry name" value="ABC2_membrane"/>
    <property type="match status" value="1"/>
</dbReference>
<dbReference type="InterPro" id="IPR000412">
    <property type="entry name" value="ABC_2_transport"/>
</dbReference>
<dbReference type="OrthoDB" id="9778589at2"/>
<reference evidence="9" key="1">
    <citation type="submission" date="2016-10" db="EMBL/GenBank/DDBJ databases">
        <authorList>
            <person name="Varghese N."/>
            <person name="Submissions S."/>
        </authorList>
    </citation>
    <scope>NUCLEOTIDE SEQUENCE [LARGE SCALE GENOMIC DNA]</scope>
    <source>
        <strain evidence="9">KPR-1</strain>
    </source>
</reference>
<sequence>MTDTVYTGRPHSAMEAARRAKRFGWWYFTEHYLRQMRRYGWPIIVSDIGQPLLYLIAMGIGLGKLVDASSGTVESVAYLTFVAPALLVSISVQSSATELTYPVMSGFNWQRYYFAPHAGPLAAWHVSFGHLLAVAFRFVLQAAITTSLMWLFGYNFAATWPLLLIIGPLAGLAFGAPLQAYAATLKTEGTEFSTIQRFVVMPLFLFSGTFFPLSVMPAYLQWIGWLSPIWHGAELARFAAYGKEISGWLLAVHVAFLAACIGVGIVAAARSYSKRLTS</sequence>
<dbReference type="PROSITE" id="PS51012">
    <property type="entry name" value="ABC_TM2"/>
    <property type="match status" value="1"/>
</dbReference>
<dbReference type="InterPro" id="IPR013525">
    <property type="entry name" value="ABC2_TM"/>
</dbReference>
<dbReference type="PRINTS" id="PR00164">
    <property type="entry name" value="ABC2TRNSPORT"/>
</dbReference>
<dbReference type="PANTHER" id="PTHR43229">
    <property type="entry name" value="NODULATION PROTEIN J"/>
    <property type="match status" value="1"/>
</dbReference>
<accession>A0A1H3VFC6</accession>
<organism evidence="8 9">
    <name type="scientific">Bowdeniella nasicola</name>
    <dbReference type="NCBI Taxonomy" id="208480"/>
    <lineage>
        <taxon>Bacteria</taxon>
        <taxon>Bacillati</taxon>
        <taxon>Actinomycetota</taxon>
        <taxon>Actinomycetes</taxon>
        <taxon>Actinomycetales</taxon>
        <taxon>Actinomycetaceae</taxon>
        <taxon>Bowdeniella</taxon>
    </lineage>
</organism>
<keyword evidence="9" id="KW-1185">Reference proteome</keyword>
<comment type="similarity">
    <text evidence="6">Belongs to the ABC-2 integral membrane protein family.</text>
</comment>
<dbReference type="RefSeq" id="WP_143027279.1">
    <property type="nucleotide sequence ID" value="NZ_FNQV01000001.1"/>
</dbReference>
<gene>
    <name evidence="8" type="ORF">SAMN02910418_00026</name>
</gene>
<dbReference type="EMBL" id="FNQV01000001">
    <property type="protein sequence ID" value="SDZ73493.1"/>
    <property type="molecule type" value="Genomic_DNA"/>
</dbReference>
<feature type="transmembrane region" description="Helical" evidence="6">
    <location>
        <begin position="39"/>
        <end position="63"/>
    </location>
</feature>
<feature type="domain" description="ABC transmembrane type-2" evidence="7">
    <location>
        <begin position="42"/>
        <end position="275"/>
    </location>
</feature>
<dbReference type="GO" id="GO:0046677">
    <property type="term" value="P:response to antibiotic"/>
    <property type="evidence" value="ECO:0007669"/>
    <property type="project" value="UniProtKB-KW"/>
</dbReference>
<evidence type="ECO:0000313" key="8">
    <source>
        <dbReference type="EMBL" id="SDZ73493.1"/>
    </source>
</evidence>
<feature type="transmembrane region" description="Helical" evidence="6">
    <location>
        <begin position="158"/>
        <end position="182"/>
    </location>
</feature>
<feature type="transmembrane region" description="Helical" evidence="6">
    <location>
        <begin position="245"/>
        <end position="269"/>
    </location>
</feature>
<dbReference type="InterPro" id="IPR047817">
    <property type="entry name" value="ABC2_TM_bact-type"/>
</dbReference>
<name>A0A1H3VFC6_9ACTO</name>
<keyword evidence="3 6" id="KW-1133">Transmembrane helix</keyword>
<keyword evidence="4 6" id="KW-0472">Membrane</keyword>
<evidence type="ECO:0000256" key="6">
    <source>
        <dbReference type="RuleBase" id="RU361157"/>
    </source>
</evidence>
<dbReference type="GO" id="GO:0043190">
    <property type="term" value="C:ATP-binding cassette (ABC) transporter complex"/>
    <property type="evidence" value="ECO:0007669"/>
    <property type="project" value="InterPro"/>
</dbReference>
<evidence type="ECO:0000256" key="2">
    <source>
        <dbReference type="ARBA" id="ARBA00022692"/>
    </source>
</evidence>
<keyword evidence="5" id="KW-0046">Antibiotic resistance</keyword>
<evidence type="ECO:0000256" key="4">
    <source>
        <dbReference type="ARBA" id="ARBA00023136"/>
    </source>
</evidence>
<dbReference type="Proteomes" id="UP000199288">
    <property type="component" value="Unassembled WGS sequence"/>
</dbReference>